<keyword evidence="1" id="KW-1133">Transmembrane helix</keyword>
<dbReference type="Proteomes" id="UP001595993">
    <property type="component" value="Unassembled WGS sequence"/>
</dbReference>
<gene>
    <name evidence="2" type="ORF">ACFO9E_03365</name>
</gene>
<dbReference type="RefSeq" id="WP_381191435.1">
    <property type="nucleotide sequence ID" value="NZ_JBHSFE010000004.1"/>
</dbReference>
<name>A0ABV9FXW3_9ACTN</name>
<feature type="transmembrane region" description="Helical" evidence="1">
    <location>
        <begin position="20"/>
        <end position="39"/>
    </location>
</feature>
<reference evidence="3" key="1">
    <citation type="journal article" date="2019" name="Int. J. Syst. Evol. Microbiol.">
        <title>The Global Catalogue of Microorganisms (GCM) 10K type strain sequencing project: providing services to taxonomists for standard genome sequencing and annotation.</title>
        <authorList>
            <consortium name="The Broad Institute Genomics Platform"/>
            <consortium name="The Broad Institute Genome Sequencing Center for Infectious Disease"/>
            <person name="Wu L."/>
            <person name="Ma J."/>
        </authorList>
    </citation>
    <scope>NUCLEOTIDE SEQUENCE [LARGE SCALE GENOMIC DNA]</scope>
    <source>
        <strain evidence="3">CGMCC 4.7139</strain>
    </source>
</reference>
<dbReference type="EMBL" id="JBHSFE010000004">
    <property type="protein sequence ID" value="MFC4606870.1"/>
    <property type="molecule type" value="Genomic_DNA"/>
</dbReference>
<protein>
    <submittedName>
        <fullName evidence="2">Uncharacterized protein</fullName>
    </submittedName>
</protein>
<keyword evidence="1" id="KW-0812">Transmembrane</keyword>
<keyword evidence="3" id="KW-1185">Reference proteome</keyword>
<organism evidence="2 3">
    <name type="scientific">Streptomyces maoxianensis</name>
    <dbReference type="NCBI Taxonomy" id="1459942"/>
    <lineage>
        <taxon>Bacteria</taxon>
        <taxon>Bacillati</taxon>
        <taxon>Actinomycetota</taxon>
        <taxon>Actinomycetes</taxon>
        <taxon>Kitasatosporales</taxon>
        <taxon>Streptomycetaceae</taxon>
        <taxon>Streptomyces</taxon>
    </lineage>
</organism>
<comment type="caution">
    <text evidence="2">The sequence shown here is derived from an EMBL/GenBank/DDBJ whole genome shotgun (WGS) entry which is preliminary data.</text>
</comment>
<keyword evidence="1" id="KW-0472">Membrane</keyword>
<sequence length="199" mass="21677">MSQADNGEEEPRGTSGRVKAWTGIAAAVAGILTLGFFLWDRFFPPDTTLEEWAGKANNVCDSNVGTLHAAYNETVESIKAYRETRAKIGTPDGPTEESLTAVVNQAAEDLDLYSGAQRKFKAELASIERPDDHAAKVDRVLGLMDKTSQKDAEISSYFQSIASGEVPEKTLPELENQRNEVIAQAEEELKSLGANRCLV</sequence>
<evidence type="ECO:0000256" key="1">
    <source>
        <dbReference type="SAM" id="Phobius"/>
    </source>
</evidence>
<evidence type="ECO:0000313" key="3">
    <source>
        <dbReference type="Proteomes" id="UP001595993"/>
    </source>
</evidence>
<proteinExistence type="predicted"/>
<accession>A0ABV9FXW3</accession>
<evidence type="ECO:0000313" key="2">
    <source>
        <dbReference type="EMBL" id="MFC4606870.1"/>
    </source>
</evidence>